<proteinExistence type="predicted"/>
<keyword evidence="3" id="KW-1185">Reference proteome</keyword>
<organism evidence="2 3">
    <name type="scientific">Tupaia chinensis</name>
    <name type="common">Chinese tree shrew</name>
    <name type="synonym">Tupaia belangeri chinensis</name>
    <dbReference type="NCBI Taxonomy" id="246437"/>
    <lineage>
        <taxon>Eukaryota</taxon>
        <taxon>Metazoa</taxon>
        <taxon>Chordata</taxon>
        <taxon>Craniata</taxon>
        <taxon>Vertebrata</taxon>
        <taxon>Euteleostomi</taxon>
        <taxon>Mammalia</taxon>
        <taxon>Eutheria</taxon>
        <taxon>Euarchontoglires</taxon>
        <taxon>Scandentia</taxon>
        <taxon>Tupaiidae</taxon>
        <taxon>Tupaia</taxon>
    </lineage>
</organism>
<dbReference type="InParanoid" id="L9L302"/>
<name>L9L302_TUPCH</name>
<evidence type="ECO:0000313" key="2">
    <source>
        <dbReference type="EMBL" id="ELW69525.1"/>
    </source>
</evidence>
<feature type="compositionally biased region" description="Basic and acidic residues" evidence="1">
    <location>
        <begin position="62"/>
        <end position="80"/>
    </location>
</feature>
<dbReference type="EMBL" id="KB320527">
    <property type="protein sequence ID" value="ELW69525.1"/>
    <property type="molecule type" value="Genomic_DNA"/>
</dbReference>
<evidence type="ECO:0000256" key="1">
    <source>
        <dbReference type="SAM" id="MobiDB-lite"/>
    </source>
</evidence>
<sequence length="117" mass="13057">MSQVYVTALTVTVENTPRGQQAPDEEERGEVTFLVSRFPEAMPGDPASQQLALTGREPGGLQDERLSTRRVQDSHAETAARRLPPFHTRLQTSCRNTAHDSARTTEPRERSRKMDPG</sequence>
<feature type="compositionally biased region" description="Basic and acidic residues" evidence="1">
    <location>
        <begin position="97"/>
        <end position="117"/>
    </location>
</feature>
<dbReference type="Proteomes" id="UP000011518">
    <property type="component" value="Unassembled WGS sequence"/>
</dbReference>
<feature type="region of interest" description="Disordered" evidence="1">
    <location>
        <begin position="39"/>
        <end position="117"/>
    </location>
</feature>
<protein>
    <submittedName>
        <fullName evidence="2">Uncharacterized protein</fullName>
    </submittedName>
</protein>
<gene>
    <name evidence="2" type="ORF">TREES_T100009714</name>
</gene>
<dbReference type="AlphaFoldDB" id="L9L302"/>
<accession>L9L302</accession>
<reference evidence="3" key="1">
    <citation type="submission" date="2012-07" db="EMBL/GenBank/DDBJ databases">
        <title>Genome of the Chinese tree shrew, a rising model animal genetically related to primates.</title>
        <authorList>
            <person name="Zhang G."/>
            <person name="Fan Y."/>
            <person name="Yao Y."/>
            <person name="Huang Z."/>
        </authorList>
    </citation>
    <scope>NUCLEOTIDE SEQUENCE [LARGE SCALE GENOMIC DNA]</scope>
</reference>
<evidence type="ECO:0000313" key="3">
    <source>
        <dbReference type="Proteomes" id="UP000011518"/>
    </source>
</evidence>
<reference evidence="3" key="2">
    <citation type="journal article" date="2013" name="Nat. Commun.">
        <title>Genome of the Chinese tree shrew.</title>
        <authorList>
            <person name="Fan Y."/>
            <person name="Huang Z.Y."/>
            <person name="Cao C.C."/>
            <person name="Chen C.S."/>
            <person name="Chen Y.X."/>
            <person name="Fan D.D."/>
            <person name="He J."/>
            <person name="Hou H.L."/>
            <person name="Hu L."/>
            <person name="Hu X.T."/>
            <person name="Jiang X.T."/>
            <person name="Lai R."/>
            <person name="Lang Y.S."/>
            <person name="Liang B."/>
            <person name="Liao S.G."/>
            <person name="Mu D."/>
            <person name="Ma Y.Y."/>
            <person name="Niu Y.Y."/>
            <person name="Sun X.Q."/>
            <person name="Xia J.Q."/>
            <person name="Xiao J."/>
            <person name="Xiong Z.Q."/>
            <person name="Xu L."/>
            <person name="Yang L."/>
            <person name="Zhang Y."/>
            <person name="Zhao W."/>
            <person name="Zhao X.D."/>
            <person name="Zheng Y.T."/>
            <person name="Zhou J.M."/>
            <person name="Zhu Y.B."/>
            <person name="Zhang G.J."/>
            <person name="Wang J."/>
            <person name="Yao Y.G."/>
        </authorList>
    </citation>
    <scope>NUCLEOTIDE SEQUENCE [LARGE SCALE GENOMIC DNA]</scope>
</reference>